<feature type="domain" description="Heterokaryon incompatibility" evidence="1">
    <location>
        <begin position="21"/>
        <end position="166"/>
    </location>
</feature>
<evidence type="ECO:0000259" key="1">
    <source>
        <dbReference type="Pfam" id="PF06985"/>
    </source>
</evidence>
<organism evidence="2 3">
    <name type="scientific">Monosporascus cannonballus</name>
    <dbReference type="NCBI Taxonomy" id="155416"/>
    <lineage>
        <taxon>Eukaryota</taxon>
        <taxon>Fungi</taxon>
        <taxon>Dikarya</taxon>
        <taxon>Ascomycota</taxon>
        <taxon>Pezizomycotina</taxon>
        <taxon>Sordariomycetes</taxon>
        <taxon>Xylariomycetidae</taxon>
        <taxon>Xylariales</taxon>
        <taxon>Xylariales incertae sedis</taxon>
        <taxon>Monosporascus</taxon>
    </lineage>
</organism>
<dbReference type="PANTHER" id="PTHR24148">
    <property type="entry name" value="ANKYRIN REPEAT DOMAIN-CONTAINING PROTEIN 39 HOMOLOG-RELATED"/>
    <property type="match status" value="1"/>
</dbReference>
<accession>A0ABY0GV07</accession>
<keyword evidence="3" id="KW-1185">Reference proteome</keyword>
<dbReference type="Pfam" id="PF26639">
    <property type="entry name" value="Het-6_barrel"/>
    <property type="match status" value="1"/>
</dbReference>
<dbReference type="InterPro" id="IPR010730">
    <property type="entry name" value="HET"/>
</dbReference>
<proteinExistence type="predicted"/>
<name>A0ABY0GV07_9PEZI</name>
<comment type="caution">
    <text evidence="2">The sequence shown here is derived from an EMBL/GenBank/DDBJ whole genome shotgun (WGS) entry which is preliminary data.</text>
</comment>
<protein>
    <recommendedName>
        <fullName evidence="1">Heterokaryon incompatibility domain-containing protein</fullName>
    </recommendedName>
</protein>
<dbReference type="PANTHER" id="PTHR24148:SF73">
    <property type="entry name" value="HET DOMAIN PROTEIN (AFU_ORTHOLOGUE AFUA_8G01020)"/>
    <property type="match status" value="1"/>
</dbReference>
<gene>
    <name evidence="2" type="ORF">DL762_009992</name>
</gene>
<dbReference type="EMBL" id="QJNS01000703">
    <property type="protein sequence ID" value="RYO75454.1"/>
    <property type="molecule type" value="Genomic_DNA"/>
</dbReference>
<evidence type="ECO:0000313" key="3">
    <source>
        <dbReference type="Proteomes" id="UP000294003"/>
    </source>
</evidence>
<evidence type="ECO:0000313" key="2">
    <source>
        <dbReference type="EMBL" id="RYO75454.1"/>
    </source>
</evidence>
<sequence>MLPTVLNATLESFDLEDALPYEAVSYCWGDPTPSEQMMIDGCVFGLTQSAYKLLLARRSFWRPRWIWIDAICINQQDEVEKSTQVRLMQEIYKKANQVVVFPGGGVVQARLASIMLYEVFAAQKTYEGTGVDFNKFFFADRQSPRWHAFSELFRSPYFDRVWVIQEVAVGKEVLLYHGGRYIPWCIFIEVASACLDHHRRNLLLHTDTPGMRSFVDKSAFENIAVMSLLRNDWDIVEAANSGRSGEPDHFKLGAILFNTANFKSTDPRDKIFALLGLATGAYDRQLIPDYRKTPSQVYTEVSQRLIVEEGTTALFSLAGIGFNHPRKVQSLPSWIPDFSEQRPNFPLAEMASPQKSYHASKMTKPHVRIANDSDGRAICVNGILVDEVVCVCSTRALNYDLWPGERYKVLDMARAKHEWIKQAESRVSSLLGESRNRVDGRSQFDQFWYTLVAKRISGSSKDPEEYYDLYKSWRQLLRAVAVVGQNTAYEDVGADIIRGTDPKVIEDIDNGSITSFDINFSEVCVGRLVAVTGAGRLCLVPPLTREGDVVFIPFGAQVPYAFRRADRSLASTDAYELVGEAYVHGIMHGEAIDNATETEIELV</sequence>
<dbReference type="Pfam" id="PF06985">
    <property type="entry name" value="HET"/>
    <property type="match status" value="1"/>
</dbReference>
<dbReference type="Proteomes" id="UP000294003">
    <property type="component" value="Unassembled WGS sequence"/>
</dbReference>
<dbReference type="InterPro" id="IPR052895">
    <property type="entry name" value="HetReg/Transcr_Mod"/>
</dbReference>
<reference evidence="2 3" key="1">
    <citation type="submission" date="2018-06" db="EMBL/GenBank/DDBJ databases">
        <title>Complete Genomes of Monosporascus.</title>
        <authorList>
            <person name="Robinson A.J."/>
            <person name="Natvig D.O."/>
        </authorList>
    </citation>
    <scope>NUCLEOTIDE SEQUENCE [LARGE SCALE GENOMIC DNA]</scope>
    <source>
        <strain evidence="2 3">CBS 609.92</strain>
    </source>
</reference>